<proteinExistence type="predicted"/>
<dbReference type="Proteomes" id="UP000249464">
    <property type="component" value="Unassembled WGS sequence"/>
</dbReference>
<accession>A0A2X0MKP0</accession>
<keyword evidence="2" id="KW-1185">Reference proteome</keyword>
<reference evidence="1 2" key="1">
    <citation type="submission" date="2016-11" db="EMBL/GenBank/DDBJ databases">
        <authorList>
            <person name="Jaros S."/>
            <person name="Januszkiewicz K."/>
            <person name="Wedrychowicz H."/>
        </authorList>
    </citation>
    <scope>NUCLEOTIDE SEQUENCE [LARGE SCALE GENOMIC DNA]</scope>
</reference>
<sequence length="46" mass="5206">MYAKQRTTVCSLKADGHEIIKDRVTWLPSGNLIISRPSAFREETVS</sequence>
<evidence type="ECO:0000313" key="1">
    <source>
        <dbReference type="EMBL" id="SGZ01599.1"/>
    </source>
</evidence>
<gene>
    <name evidence="1" type="primary">BQ5605_C033g11155</name>
    <name evidence="1" type="ORF">BQ5605_C033G11155</name>
</gene>
<evidence type="ECO:0000313" key="2">
    <source>
        <dbReference type="Proteomes" id="UP000249464"/>
    </source>
</evidence>
<dbReference type="AlphaFoldDB" id="A0A2X0MKP0"/>
<name>A0A2X0MKP0_9BASI</name>
<dbReference type="EMBL" id="FQNC01000066">
    <property type="protein sequence ID" value="SGZ01599.1"/>
    <property type="molecule type" value="Genomic_DNA"/>
</dbReference>
<organism evidence="1 2">
    <name type="scientific">Microbotryum silenes-dioicae</name>
    <dbReference type="NCBI Taxonomy" id="796604"/>
    <lineage>
        <taxon>Eukaryota</taxon>
        <taxon>Fungi</taxon>
        <taxon>Dikarya</taxon>
        <taxon>Basidiomycota</taxon>
        <taxon>Pucciniomycotina</taxon>
        <taxon>Microbotryomycetes</taxon>
        <taxon>Microbotryales</taxon>
        <taxon>Microbotryaceae</taxon>
        <taxon>Microbotryum</taxon>
    </lineage>
</organism>
<protein>
    <submittedName>
        <fullName evidence="1">BQ5605_C033g11155 protein</fullName>
    </submittedName>
</protein>